<keyword evidence="3" id="KW-0378">Hydrolase</keyword>
<dbReference type="Gene3D" id="3.40.1350.10">
    <property type="match status" value="1"/>
</dbReference>
<evidence type="ECO:0000313" key="4">
    <source>
        <dbReference type="Proteomes" id="UP000318050"/>
    </source>
</evidence>
<dbReference type="InterPro" id="IPR011856">
    <property type="entry name" value="tRNA_endonuc-like_dom_sf"/>
</dbReference>
<keyword evidence="3" id="KW-0255">Endonuclease</keyword>
<organism evidence="3 4">
    <name type="scientific">Nitrospirillum amazonense</name>
    <dbReference type="NCBI Taxonomy" id="28077"/>
    <lineage>
        <taxon>Bacteria</taxon>
        <taxon>Pseudomonadati</taxon>
        <taxon>Pseudomonadota</taxon>
        <taxon>Alphaproteobacteria</taxon>
        <taxon>Rhodospirillales</taxon>
        <taxon>Azospirillaceae</taxon>
        <taxon>Nitrospirillum</taxon>
    </lineage>
</organism>
<keyword evidence="3" id="KW-0540">Nuclease</keyword>
<reference evidence="3 4" key="1">
    <citation type="submission" date="2019-06" db="EMBL/GenBank/DDBJ databases">
        <title>Genomic Encyclopedia of Type Strains, Phase IV (KMG-V): Genome sequencing to study the core and pangenomes of soil and plant-associated prokaryotes.</title>
        <authorList>
            <person name="Whitman W."/>
        </authorList>
    </citation>
    <scope>NUCLEOTIDE SEQUENCE [LARGE SCALE GENOMIC DNA]</scope>
    <source>
        <strain evidence="3 4">BR 11140</strain>
    </source>
</reference>
<evidence type="ECO:0000259" key="2">
    <source>
        <dbReference type="Pfam" id="PF08722"/>
    </source>
</evidence>
<gene>
    <name evidence="3" type="ORF">FBZ92_101128</name>
</gene>
<evidence type="ECO:0000256" key="1">
    <source>
        <dbReference type="SAM" id="MobiDB-lite"/>
    </source>
</evidence>
<dbReference type="Proteomes" id="UP000318050">
    <property type="component" value="Unassembled WGS sequence"/>
</dbReference>
<comment type="caution">
    <text evidence="3">The sequence shown here is derived from an EMBL/GenBank/DDBJ whole genome shotgun (WGS) entry which is preliminary data.</text>
</comment>
<dbReference type="InterPro" id="IPR014833">
    <property type="entry name" value="TnsA_N"/>
</dbReference>
<name>A0A560J0E9_9PROT</name>
<sequence length="274" mass="30060">MSERLIAQHLHLRRHGLAEFGWSTTVAEPPFPDAATMPPATGADQEFWLPPAPSTASRRPPARSRGHCGGSLVDYRENRELLFESHLERNIALVALADRRVLRIWDQPPAVRYCDDAGRAHQHTFDFLLEAVDGTRVAIAVKPSAKVERSRVNQTLAFIRRQAPPGFADHFVLRTERHATPTMVQNAEWILRARRMRDSDQVAAMARFTATMAEPAPMAAVAMRSGLGPGAWNALVCLIDEGFLELPDAGAAIGELALVRPTAVSSSAREAGHA</sequence>
<dbReference type="Pfam" id="PF08722">
    <property type="entry name" value="Tn7_TnsA-like_N"/>
    <property type="match status" value="1"/>
</dbReference>
<accession>A0A560J0E9</accession>
<dbReference type="EMBL" id="VITT01000001">
    <property type="protein sequence ID" value="TWB64235.1"/>
    <property type="molecule type" value="Genomic_DNA"/>
</dbReference>
<dbReference type="GO" id="GO:0003676">
    <property type="term" value="F:nucleic acid binding"/>
    <property type="evidence" value="ECO:0007669"/>
    <property type="project" value="InterPro"/>
</dbReference>
<dbReference type="GO" id="GO:0004519">
    <property type="term" value="F:endonuclease activity"/>
    <property type="evidence" value="ECO:0007669"/>
    <property type="project" value="UniProtKB-KW"/>
</dbReference>
<protein>
    <submittedName>
        <fullName evidence="3">TnsA endonuclease-like protein</fullName>
    </submittedName>
</protein>
<dbReference type="AlphaFoldDB" id="A0A560J0E9"/>
<feature type="region of interest" description="Disordered" evidence="1">
    <location>
        <begin position="35"/>
        <end position="70"/>
    </location>
</feature>
<proteinExistence type="predicted"/>
<evidence type="ECO:0000313" key="3">
    <source>
        <dbReference type="EMBL" id="TWB64235.1"/>
    </source>
</evidence>
<feature type="domain" description="TnsA endonuclease N-terminal" evidence="2">
    <location>
        <begin position="98"/>
        <end position="161"/>
    </location>
</feature>